<keyword evidence="3" id="KW-1185">Reference proteome</keyword>
<dbReference type="SUPFAM" id="SSF48452">
    <property type="entry name" value="TPR-like"/>
    <property type="match status" value="1"/>
</dbReference>
<keyword evidence="1" id="KW-0732">Signal</keyword>
<dbReference type="Gene3D" id="1.25.40.390">
    <property type="match status" value="1"/>
</dbReference>
<dbReference type="RefSeq" id="WP_149089571.1">
    <property type="nucleotide sequence ID" value="NZ_VKKY01000001.1"/>
</dbReference>
<gene>
    <name evidence="2" type="ORF">FOA19_04480</name>
</gene>
<dbReference type="InterPro" id="IPR011990">
    <property type="entry name" value="TPR-like_helical_dom_sf"/>
</dbReference>
<name>A0A5B6THQ0_9BACT</name>
<dbReference type="AlphaFoldDB" id="A0A5B6THQ0"/>
<evidence type="ECO:0000313" key="2">
    <source>
        <dbReference type="EMBL" id="KAA3439931.1"/>
    </source>
</evidence>
<reference evidence="2 3" key="1">
    <citation type="submission" date="2019-07" db="EMBL/GenBank/DDBJ databases">
        <title>Rufibacter sp. nov., isolated from lake sediment.</title>
        <authorList>
            <person name="Qu J.-H."/>
        </authorList>
    </citation>
    <scope>NUCLEOTIDE SEQUENCE [LARGE SCALE GENOMIC DNA]</scope>
    <source>
        <strain evidence="2 3">NBS58-1</strain>
    </source>
</reference>
<dbReference type="InterPro" id="IPR041662">
    <property type="entry name" value="SusD-like_2"/>
</dbReference>
<accession>A0A5B6THQ0</accession>
<comment type="caution">
    <text evidence="2">The sequence shown here is derived from an EMBL/GenBank/DDBJ whole genome shotgun (WGS) entry which is preliminary data.</text>
</comment>
<dbReference type="OrthoDB" id="622163at2"/>
<feature type="chain" id="PRO_5022692786" evidence="1">
    <location>
        <begin position="20"/>
        <end position="486"/>
    </location>
</feature>
<dbReference type="PROSITE" id="PS51257">
    <property type="entry name" value="PROKAR_LIPOPROTEIN"/>
    <property type="match status" value="1"/>
</dbReference>
<dbReference type="EMBL" id="VKKY01000001">
    <property type="protein sequence ID" value="KAA3439931.1"/>
    <property type="molecule type" value="Genomic_DNA"/>
</dbReference>
<sequence>MKKIHIPFLFLLLSCLASCEDFESLQLDPNRTIQASPDLLLTNIETKAFNEISLSAALASRYLTNTDGVSLNQYYGWQRSGYENYDHLKQVVKMEEEAARTNRPAYAALAKFFRSYFVVELTQTFGDIPYAEALKGGEGVFSPVYDKQEDIYLNVLQELNEANTLLANSTETVTGDVIYKGDLKKWQKLVNSFTLRVLMNLSLKENHAGLRVKQRFQEIVNNPAQYPIFTSNSDNASLPFYDLEANRYPYFNSNDLQTAYYMEEGFVTLLQNLKDPRLPKMADVAPSKSSLPEGDLSAYGGVKGSETLDVNKTKVVSGDASKIDARYYNNPVNEPSVALGYAEVQFILAEAVLRGWIAGNADTFYKKGIEASMLTYGVPQEGITAYVQSPEVQLPASRELEYVLTQKYIAFFMNSGWQPFFEQRRTGMPSFDVSGAGVLNQKRIPKRWMYPESEFNLNRQHVEAAIARQYPEGDNINGTMWILKPE</sequence>
<dbReference type="Proteomes" id="UP000324133">
    <property type="component" value="Unassembled WGS sequence"/>
</dbReference>
<evidence type="ECO:0000313" key="3">
    <source>
        <dbReference type="Proteomes" id="UP000324133"/>
    </source>
</evidence>
<proteinExistence type="predicted"/>
<keyword evidence="2" id="KW-0449">Lipoprotein</keyword>
<feature type="signal peptide" evidence="1">
    <location>
        <begin position="1"/>
        <end position="19"/>
    </location>
</feature>
<protein>
    <submittedName>
        <fullName evidence="2">SusD/RagB family nutrient-binding outer membrane lipoprotein</fullName>
    </submittedName>
</protein>
<evidence type="ECO:0000256" key="1">
    <source>
        <dbReference type="SAM" id="SignalP"/>
    </source>
</evidence>
<dbReference type="Pfam" id="PF12771">
    <property type="entry name" value="SusD-like_2"/>
    <property type="match status" value="1"/>
</dbReference>
<organism evidence="2 3">
    <name type="scientific">Rufibacter hautae</name>
    <dbReference type="NCBI Taxonomy" id="2595005"/>
    <lineage>
        <taxon>Bacteria</taxon>
        <taxon>Pseudomonadati</taxon>
        <taxon>Bacteroidota</taxon>
        <taxon>Cytophagia</taxon>
        <taxon>Cytophagales</taxon>
        <taxon>Hymenobacteraceae</taxon>
        <taxon>Rufibacter</taxon>
    </lineage>
</organism>